<dbReference type="RefSeq" id="WP_095917004.1">
    <property type="nucleotide sequence ID" value="NZ_CP022388.1"/>
</dbReference>
<sequence length="142" mass="16129">MKLNKVLAISGKPGLYYLESQTRSGFLATSLLDGKRMSVGIRNNVSLLSEIAVYTLEKEVPLSEVFQAIKEKENGGQTQISHKADKTELEAYFFSVLPDYDEDKVYASDMRKIIQWYNLLIDKGFLDAEDVVEKIEQEENQA</sequence>
<dbReference type="Pfam" id="PF21186">
    <property type="entry name" value="DUF6852"/>
    <property type="match status" value="1"/>
</dbReference>
<dbReference type="Gene3D" id="1.10.10.1650">
    <property type="match status" value="1"/>
</dbReference>
<dbReference type="AlphaFoldDB" id="A0A250G2I8"/>
<organism evidence="3 4">
    <name type="scientific">Capnocytophaga canimorsus</name>
    <dbReference type="NCBI Taxonomy" id="28188"/>
    <lineage>
        <taxon>Bacteria</taxon>
        <taxon>Pseudomonadati</taxon>
        <taxon>Bacteroidota</taxon>
        <taxon>Flavobacteriia</taxon>
        <taxon>Flavobacteriales</taxon>
        <taxon>Flavobacteriaceae</taxon>
        <taxon>Capnocytophaga</taxon>
    </lineage>
</organism>
<feature type="domain" description="DUF6852" evidence="2">
    <location>
        <begin position="51"/>
        <end position="120"/>
    </location>
</feature>
<dbReference type="Pfam" id="PF18347">
    <property type="entry name" value="DUF5606"/>
    <property type="match status" value="1"/>
</dbReference>
<feature type="domain" description="DUF5606" evidence="1">
    <location>
        <begin position="3"/>
        <end position="48"/>
    </location>
</feature>
<evidence type="ECO:0000313" key="4">
    <source>
        <dbReference type="Proteomes" id="UP000243136"/>
    </source>
</evidence>
<dbReference type="InterPro" id="IPR049280">
    <property type="entry name" value="DUF6852"/>
</dbReference>
<dbReference type="EMBL" id="CP022388">
    <property type="protein sequence ID" value="ATA91513.1"/>
    <property type="molecule type" value="Genomic_DNA"/>
</dbReference>
<dbReference type="InterPro" id="IPR041218">
    <property type="entry name" value="DUF5606"/>
</dbReference>
<dbReference type="Gene3D" id="2.30.30.730">
    <property type="match status" value="1"/>
</dbReference>
<protein>
    <submittedName>
        <fullName evidence="3">Uncharacterized protein</fullName>
    </submittedName>
</protein>
<evidence type="ECO:0000313" key="3">
    <source>
        <dbReference type="EMBL" id="ATA91513.1"/>
    </source>
</evidence>
<evidence type="ECO:0000259" key="2">
    <source>
        <dbReference type="Pfam" id="PF21186"/>
    </source>
</evidence>
<gene>
    <name evidence="3" type="ORF">CGC56_04620</name>
</gene>
<dbReference type="Proteomes" id="UP000243136">
    <property type="component" value="Chromosome"/>
</dbReference>
<evidence type="ECO:0000259" key="1">
    <source>
        <dbReference type="Pfam" id="PF18347"/>
    </source>
</evidence>
<reference evidence="4" key="1">
    <citation type="submission" date="2017-06" db="EMBL/GenBank/DDBJ databases">
        <title>Capnocytophaga spp. assemblies.</title>
        <authorList>
            <person name="Gulvik C.A."/>
        </authorList>
    </citation>
    <scope>NUCLEOTIDE SEQUENCE [LARGE SCALE GENOMIC DNA]</scope>
    <source>
        <strain evidence="4">H5594</strain>
    </source>
</reference>
<accession>A0A250G2I8</accession>
<dbReference type="InterPro" id="IPR049282">
    <property type="entry name" value="BVU_3817_N_sf"/>
</dbReference>
<proteinExistence type="predicted"/>
<name>A0A250G2I8_9FLAO</name>
<dbReference type="InterPro" id="IPR049281">
    <property type="entry name" value="BVU_3817-like_C_sf"/>
</dbReference>